<dbReference type="AlphaFoldDB" id="A0A255Z8R6"/>
<dbReference type="GO" id="GO:0016787">
    <property type="term" value="F:hydrolase activity"/>
    <property type="evidence" value="ECO:0007669"/>
    <property type="project" value="InterPro"/>
</dbReference>
<protein>
    <recommendedName>
        <fullName evidence="2">Helicase ATP-binding domain-containing protein</fullName>
    </recommendedName>
</protein>
<dbReference type="SUPFAM" id="SSF52540">
    <property type="entry name" value="P-loop containing nucleoside triphosphate hydrolases"/>
    <property type="match status" value="2"/>
</dbReference>
<feature type="coiled-coil region" evidence="1">
    <location>
        <begin position="230"/>
        <end position="257"/>
    </location>
</feature>
<comment type="caution">
    <text evidence="3">The sequence shown here is derived from an EMBL/GenBank/DDBJ whole genome shotgun (WGS) entry which is preliminary data.</text>
</comment>
<keyword evidence="1" id="KW-0175">Coiled coil</keyword>
<organism evidence="3 4">
    <name type="scientific">Flavobacterium cyanobacteriorum</name>
    <dbReference type="NCBI Taxonomy" id="2022802"/>
    <lineage>
        <taxon>Bacteria</taxon>
        <taxon>Pseudomonadati</taxon>
        <taxon>Bacteroidota</taxon>
        <taxon>Flavobacteriia</taxon>
        <taxon>Flavobacteriales</taxon>
        <taxon>Flavobacteriaceae</taxon>
        <taxon>Flavobacterium</taxon>
    </lineage>
</organism>
<gene>
    <name evidence="3" type="ORF">CHU92_07325</name>
</gene>
<dbReference type="Gene3D" id="3.40.50.300">
    <property type="entry name" value="P-loop containing nucleotide triphosphate hydrolases"/>
    <property type="match status" value="2"/>
</dbReference>
<dbReference type="InterPro" id="IPR006935">
    <property type="entry name" value="Helicase/UvrB_N"/>
</dbReference>
<name>A0A255Z8R6_9FLAO</name>
<evidence type="ECO:0000313" key="3">
    <source>
        <dbReference type="EMBL" id="OYQ37846.1"/>
    </source>
</evidence>
<proteinExistence type="predicted"/>
<sequence>MIHLKNYQEEAVNDLTKNLYKLLKRPGARQNLIFKAPTGSGKTVMMASLLNKFCEELPERYELEKRKAAFIWIAPNKLYIQSYNAMKGFFAEMRSIKPIFFEDVSSDELLPNEVLFVNWESINKEKNTMIKENETNKNLYSFITKAKLNDTEIIVIIDEEHMFANTKTAKRANEVLQKIYPKVEIRVSATPTTNSDYRTLVERQDVIAEEMIKEGIILNPALDTIQQQGRSLEEILIEQALAKKEELREAYENLGVKINPLLLIQLPNDKDEGNSVDDLKYIDVVLQNLEYNYNITVSNNKLAVWLSGRKDNVADIEKPDNMVEVLLFKQAIALGWDCPRAGVLLIFRELKSTTFTIQTVGRILRMPEQKHYPNPLLNQGYVFTNLSKNQIEVVKDDMSYITMNKARRIENYIPVHLDSTYINTRIARNRLGAKFRMALYEIAELNWEVKRELGKENFFETNKQLLKKRFINTDINTIEIVIPENLPLTGEEEVVGVKEKVKFAKTPGELARLFRNFCRSLTAPYAAVDSTPVLEGAMKYFFEDYFGINEWDAIKIMLYDENLPIFIELIEKAKERYQEMQEEKANKATKDIQNYKWEVPFERIYNELYDEKEHVEKHALKPFYEYKRASSPEVRFTAYLEEQKENLHWWYKNGEKAKEHFAVPYEDYLGKQSLFYVDFVLLNKAGITCLFDTKTAGSDPANAHLKHNALIDFIAERNEKGHKTIGGILIPKENSGTTTWWYCKNKITHTKDTKGWDRFDPALLITN</sequence>
<dbReference type="InterPro" id="IPR027417">
    <property type="entry name" value="P-loop_NTPase"/>
</dbReference>
<evidence type="ECO:0000313" key="4">
    <source>
        <dbReference type="Proteomes" id="UP000216605"/>
    </source>
</evidence>
<dbReference type="Proteomes" id="UP000216605">
    <property type="component" value="Unassembled WGS sequence"/>
</dbReference>
<evidence type="ECO:0000259" key="2">
    <source>
        <dbReference type="SMART" id="SM00487"/>
    </source>
</evidence>
<feature type="domain" description="Helicase ATP-binding" evidence="2">
    <location>
        <begin position="1"/>
        <end position="228"/>
    </location>
</feature>
<feature type="coiled-coil region" evidence="1">
    <location>
        <begin position="563"/>
        <end position="598"/>
    </location>
</feature>
<dbReference type="GO" id="GO:0003677">
    <property type="term" value="F:DNA binding"/>
    <property type="evidence" value="ECO:0007669"/>
    <property type="project" value="InterPro"/>
</dbReference>
<dbReference type="EMBL" id="NOXV01000248">
    <property type="protein sequence ID" value="OYQ37846.1"/>
    <property type="molecule type" value="Genomic_DNA"/>
</dbReference>
<accession>A0A255Z8R6</accession>
<dbReference type="SMART" id="SM00487">
    <property type="entry name" value="DEXDc"/>
    <property type="match status" value="1"/>
</dbReference>
<evidence type="ECO:0000256" key="1">
    <source>
        <dbReference type="SAM" id="Coils"/>
    </source>
</evidence>
<dbReference type="RefSeq" id="WP_094414118.1">
    <property type="nucleotide sequence ID" value="NZ_NOXV01000248.1"/>
</dbReference>
<dbReference type="InterPro" id="IPR014001">
    <property type="entry name" value="Helicase_ATP-bd"/>
</dbReference>
<dbReference type="Pfam" id="PF04851">
    <property type="entry name" value="ResIII"/>
    <property type="match status" value="1"/>
</dbReference>
<dbReference type="GO" id="GO:0005524">
    <property type="term" value="F:ATP binding"/>
    <property type="evidence" value="ECO:0007669"/>
    <property type="project" value="InterPro"/>
</dbReference>
<reference evidence="3 4" key="1">
    <citation type="submission" date="2017-07" db="EMBL/GenBank/DDBJ databases">
        <title>Flavobacterium cyanobacteriorum sp. nov., isolated from cyanobacterial aggregates in a eutrophic lake.</title>
        <authorList>
            <person name="Cai H."/>
        </authorList>
    </citation>
    <scope>NUCLEOTIDE SEQUENCE [LARGE SCALE GENOMIC DNA]</scope>
    <source>
        <strain evidence="3 4">TH021</strain>
    </source>
</reference>
<keyword evidence="4" id="KW-1185">Reference proteome</keyword>
<dbReference type="OrthoDB" id="9804145at2"/>